<keyword evidence="2" id="KW-1185">Reference proteome</keyword>
<evidence type="ECO:0000313" key="2">
    <source>
        <dbReference type="Proteomes" id="UP000035352"/>
    </source>
</evidence>
<dbReference type="Pfam" id="PF11379">
    <property type="entry name" value="DUF3182"/>
    <property type="match status" value="1"/>
</dbReference>
<gene>
    <name evidence="1" type="ORF">AAW51_0838</name>
</gene>
<sequence length="388" mass="41076">MNSGQGLKPSRQASADGHAEARATVVFYRCNAYREPRAHECATHLALAEALAALLGCDFGGEFEASRHAGRRLYFVPSDTLPSLEFAERLGIHDEHDLFGGAVPFPFVAAKTITHALADAQATAPAGWSPAFARQAHDAVLAGYSAFSAEDARRAGERLLQDGTVRVKKASGIGGIGQAVVADGAQLASQIAALDPADLQQHGVVLERNLSQVVTYSVGQVRVGPLLATYYGTQRSTPNQSGEDVYGGSDLTVVRGDFDTLLQLSLPDPVQTAVAQARRYHAAALAAFPGLYASRSNYDIAQGRDDRGQWCSGVLEQSWRIGGASGAEIAALRAFQADPGLDVVRASTTERYGVDPVVPPDACVYFSGADAHVGPLTKYSQLEPYAHP</sequence>
<dbReference type="PATRIC" id="fig|413882.6.peg.888"/>
<organism evidence="1 2">
    <name type="scientific">Caldimonas brevitalea</name>
    <dbReference type="NCBI Taxonomy" id="413882"/>
    <lineage>
        <taxon>Bacteria</taxon>
        <taxon>Pseudomonadati</taxon>
        <taxon>Pseudomonadota</taxon>
        <taxon>Betaproteobacteria</taxon>
        <taxon>Burkholderiales</taxon>
        <taxon>Sphaerotilaceae</taxon>
        <taxon>Caldimonas</taxon>
    </lineage>
</organism>
<reference evidence="1 2" key="1">
    <citation type="submission" date="2015-05" db="EMBL/GenBank/DDBJ databases">
        <authorList>
            <person name="Tang B."/>
            <person name="Yu Y."/>
        </authorList>
    </citation>
    <scope>NUCLEOTIDE SEQUENCE [LARGE SCALE GENOMIC DNA]</scope>
    <source>
        <strain evidence="1 2">DSM 7029</strain>
    </source>
</reference>
<evidence type="ECO:0000313" key="1">
    <source>
        <dbReference type="EMBL" id="AKJ27529.1"/>
    </source>
</evidence>
<name>A0A0G3BDN6_9BURK</name>
<dbReference type="AlphaFoldDB" id="A0A0G3BDN6"/>
<dbReference type="Proteomes" id="UP000035352">
    <property type="component" value="Chromosome"/>
</dbReference>
<dbReference type="OrthoDB" id="8648979at2"/>
<dbReference type="STRING" id="413882.AAW51_0838"/>
<proteinExistence type="predicted"/>
<dbReference type="KEGG" id="pbh:AAW51_0838"/>
<protein>
    <submittedName>
        <fullName evidence="1">Biotin carboxylase</fullName>
    </submittedName>
</protein>
<dbReference type="EMBL" id="CP011371">
    <property type="protein sequence ID" value="AKJ27529.1"/>
    <property type="molecule type" value="Genomic_DNA"/>
</dbReference>
<accession>A0A0G3BDN6</accession>
<dbReference type="SUPFAM" id="SSF56059">
    <property type="entry name" value="Glutathione synthetase ATP-binding domain-like"/>
    <property type="match status" value="1"/>
</dbReference>
<dbReference type="InterPro" id="IPR021519">
    <property type="entry name" value="DUF3182"/>
</dbReference>
<dbReference type="RefSeq" id="WP_083438073.1">
    <property type="nucleotide sequence ID" value="NZ_CP011371.1"/>
</dbReference>